<gene>
    <name evidence="1" type="primary">glpP_2</name>
    <name evidence="1" type="ORF">SDC9_143885</name>
</gene>
<protein>
    <submittedName>
        <fullName evidence="1">Glycerol uptake operon antiterminator regulatory protein</fullName>
    </submittedName>
</protein>
<dbReference type="InterPro" id="IPR013785">
    <property type="entry name" value="Aldolase_TIM"/>
</dbReference>
<sequence length="128" mass="14070">MIHIDLLEGIGKDRAGFTCLARLGVTAIITTKIHIAKLAREHGMIVIQRLFIVDSEAVRTGIKMANHFKPDAIEVLPSTVPERVVKTFILETGLPILAGGCIYDEDNVKETLSKGVVAVSTHQRKLWV</sequence>
<name>A0A645E4M2_9ZZZZ</name>
<dbReference type="PANTHER" id="PTHR35787">
    <property type="entry name" value="GLYCEROL UPTAKE OPERON ANTITERMINATOR REGULATORY PROTEIN"/>
    <property type="match status" value="1"/>
</dbReference>
<dbReference type="Pfam" id="PF04309">
    <property type="entry name" value="G3P_antiterm"/>
    <property type="match status" value="1"/>
</dbReference>
<dbReference type="Gene3D" id="3.20.20.70">
    <property type="entry name" value="Aldolase class I"/>
    <property type="match status" value="1"/>
</dbReference>
<dbReference type="PANTHER" id="PTHR35787:SF1">
    <property type="entry name" value="GLYCEROL UPTAKE OPERON ANTITERMINATOR REGULATORY PROTEIN"/>
    <property type="match status" value="1"/>
</dbReference>
<dbReference type="GO" id="GO:0006355">
    <property type="term" value="P:regulation of DNA-templated transcription"/>
    <property type="evidence" value="ECO:0007669"/>
    <property type="project" value="InterPro"/>
</dbReference>
<comment type="caution">
    <text evidence="1">The sequence shown here is derived from an EMBL/GenBank/DDBJ whole genome shotgun (WGS) entry which is preliminary data.</text>
</comment>
<dbReference type="InterPro" id="IPR006699">
    <property type="entry name" value="GlpP"/>
</dbReference>
<proteinExistence type="predicted"/>
<dbReference type="EMBL" id="VSSQ01043071">
    <property type="protein sequence ID" value="MPM96720.1"/>
    <property type="molecule type" value="Genomic_DNA"/>
</dbReference>
<dbReference type="GO" id="GO:0006071">
    <property type="term" value="P:glycerol metabolic process"/>
    <property type="evidence" value="ECO:0007669"/>
    <property type="project" value="InterPro"/>
</dbReference>
<dbReference type="AlphaFoldDB" id="A0A645E4M2"/>
<dbReference type="SUPFAM" id="SSF110391">
    <property type="entry name" value="GlpP-like"/>
    <property type="match status" value="1"/>
</dbReference>
<reference evidence="1" key="1">
    <citation type="submission" date="2019-08" db="EMBL/GenBank/DDBJ databases">
        <authorList>
            <person name="Kucharzyk K."/>
            <person name="Murdoch R.W."/>
            <person name="Higgins S."/>
            <person name="Loffler F."/>
        </authorList>
    </citation>
    <scope>NUCLEOTIDE SEQUENCE</scope>
</reference>
<evidence type="ECO:0000313" key="1">
    <source>
        <dbReference type="EMBL" id="MPM96720.1"/>
    </source>
</evidence>
<organism evidence="1">
    <name type="scientific">bioreactor metagenome</name>
    <dbReference type="NCBI Taxonomy" id="1076179"/>
    <lineage>
        <taxon>unclassified sequences</taxon>
        <taxon>metagenomes</taxon>
        <taxon>ecological metagenomes</taxon>
    </lineage>
</organism>
<accession>A0A645E4M2</accession>